<dbReference type="AlphaFoldDB" id="A0A0K9PHW0"/>
<feature type="transmembrane region" description="Helical" evidence="1">
    <location>
        <begin position="56"/>
        <end position="77"/>
    </location>
</feature>
<keyword evidence="1" id="KW-0812">Transmembrane</keyword>
<evidence type="ECO:0000313" key="2">
    <source>
        <dbReference type="EMBL" id="KMZ68618.1"/>
    </source>
</evidence>
<proteinExistence type="predicted"/>
<gene>
    <name evidence="2" type="ORF">ZOSMA_235G00250</name>
</gene>
<dbReference type="OrthoDB" id="529675at2759"/>
<keyword evidence="1" id="KW-0472">Membrane</keyword>
<dbReference type="Pfam" id="PF05514">
    <property type="entry name" value="HR_lesion"/>
    <property type="match status" value="1"/>
</dbReference>
<reference evidence="3" key="1">
    <citation type="journal article" date="2016" name="Nature">
        <title>The genome of the seagrass Zostera marina reveals angiosperm adaptation to the sea.</title>
        <authorList>
            <person name="Olsen J.L."/>
            <person name="Rouze P."/>
            <person name="Verhelst B."/>
            <person name="Lin Y.-C."/>
            <person name="Bayer T."/>
            <person name="Collen J."/>
            <person name="Dattolo E."/>
            <person name="De Paoli E."/>
            <person name="Dittami S."/>
            <person name="Maumus F."/>
            <person name="Michel G."/>
            <person name="Kersting A."/>
            <person name="Lauritano C."/>
            <person name="Lohaus R."/>
            <person name="Toepel M."/>
            <person name="Tonon T."/>
            <person name="Vanneste K."/>
            <person name="Amirebrahimi M."/>
            <person name="Brakel J."/>
            <person name="Bostroem C."/>
            <person name="Chovatia M."/>
            <person name="Grimwood J."/>
            <person name="Jenkins J.W."/>
            <person name="Jueterbock A."/>
            <person name="Mraz A."/>
            <person name="Stam W.T."/>
            <person name="Tice H."/>
            <person name="Bornberg-Bauer E."/>
            <person name="Green P.J."/>
            <person name="Pearson G.A."/>
            <person name="Procaccini G."/>
            <person name="Duarte C.M."/>
            <person name="Schmutz J."/>
            <person name="Reusch T.B.H."/>
            <person name="Van de Peer Y."/>
        </authorList>
    </citation>
    <scope>NUCLEOTIDE SEQUENCE [LARGE SCALE GENOMIC DNA]</scope>
    <source>
        <strain evidence="3">cv. Finnish</strain>
    </source>
</reference>
<evidence type="ECO:0000313" key="3">
    <source>
        <dbReference type="Proteomes" id="UP000036987"/>
    </source>
</evidence>
<accession>A0A0K9PHW0</accession>
<feature type="transmembrane region" description="Helical" evidence="1">
    <location>
        <begin position="145"/>
        <end position="162"/>
    </location>
</feature>
<dbReference type="PANTHER" id="PTHR31474">
    <property type="entry name" value="HR-LIKE LESION-INDUCER"/>
    <property type="match status" value="1"/>
</dbReference>
<keyword evidence="1" id="KW-1133">Transmembrane helix</keyword>
<protein>
    <submittedName>
        <fullName evidence="2">Nicotiana lesion-inducing like</fullName>
    </submittedName>
</protein>
<evidence type="ECO:0000256" key="1">
    <source>
        <dbReference type="SAM" id="Phobius"/>
    </source>
</evidence>
<dbReference type="InterPro" id="IPR008637">
    <property type="entry name" value="HR_lesion"/>
</dbReference>
<name>A0A0K9PHW0_ZOSMR</name>
<dbReference type="Proteomes" id="UP000036987">
    <property type="component" value="Unassembled WGS sequence"/>
</dbReference>
<organism evidence="2 3">
    <name type="scientific">Zostera marina</name>
    <name type="common">Eelgrass</name>
    <dbReference type="NCBI Taxonomy" id="29655"/>
    <lineage>
        <taxon>Eukaryota</taxon>
        <taxon>Viridiplantae</taxon>
        <taxon>Streptophyta</taxon>
        <taxon>Embryophyta</taxon>
        <taxon>Tracheophyta</taxon>
        <taxon>Spermatophyta</taxon>
        <taxon>Magnoliopsida</taxon>
        <taxon>Liliopsida</taxon>
        <taxon>Zosteraceae</taxon>
        <taxon>Zostera</taxon>
    </lineage>
</organism>
<dbReference type="EMBL" id="LFYR01000829">
    <property type="protein sequence ID" value="KMZ68618.1"/>
    <property type="molecule type" value="Genomic_DNA"/>
</dbReference>
<feature type="transmembrane region" description="Helical" evidence="1">
    <location>
        <begin position="174"/>
        <end position="194"/>
    </location>
</feature>
<keyword evidence="3" id="KW-1185">Reference proteome</keyword>
<dbReference type="PANTHER" id="PTHR31474:SF1">
    <property type="entry name" value="EXPRESSED PROTEIN"/>
    <property type="match status" value="1"/>
</dbReference>
<comment type="caution">
    <text evidence="2">The sequence shown here is derived from an EMBL/GenBank/DDBJ whole genome shotgun (WGS) entry which is preliminary data.</text>
</comment>
<sequence length="221" mass="25351">MLYKISISLRGKWSVTWWVTTYKLQAKVEFSQRLISPPYPVFRSILIRRQLEEMGVISLIGRIMFASIFLVSAWQQLYNEGGSRSSMEEAFRPKLNSLKVHLDSLTAATGLVMPEIEMSYVAYVFIALKGWGGVLFVFGSSLGAYLLLLQLAIATPVFYDFYNYSFDSAQFHQILAKFMEHQVIAVFGALLFFLEMKNYSRIPKTTQNKTGRKRGSKSKRH</sequence>